<gene>
    <name evidence="2" type="ORF">SMACR_06209</name>
</gene>
<evidence type="ECO:0000313" key="2">
    <source>
        <dbReference type="EMBL" id="KAA8632013.1"/>
    </source>
</evidence>
<protein>
    <recommendedName>
        <fullName evidence="4">DJ-1/PfpI domain-containing protein</fullName>
    </recommendedName>
</protein>
<name>A0A8S8ZPR8_SORMA</name>
<dbReference type="PANTHER" id="PTHR43130:SF15">
    <property type="entry name" value="THIJ_PFPI FAMILY PROTEIN (AFU_ORTHOLOGUE AFUA_5G14240)"/>
    <property type="match status" value="1"/>
</dbReference>
<dbReference type="Proteomes" id="UP000433876">
    <property type="component" value="Unassembled WGS sequence"/>
</dbReference>
<dbReference type="PANTHER" id="PTHR43130">
    <property type="entry name" value="ARAC-FAMILY TRANSCRIPTIONAL REGULATOR"/>
    <property type="match status" value="1"/>
</dbReference>
<evidence type="ECO:0008006" key="4">
    <source>
        <dbReference type="Google" id="ProtNLM"/>
    </source>
</evidence>
<reference evidence="2 3" key="1">
    <citation type="submission" date="2017-07" db="EMBL/GenBank/DDBJ databases">
        <title>Genome sequence of the Sordaria macrospora wild type strain R19027.</title>
        <authorList>
            <person name="Nowrousian M."/>
            <person name="Teichert I."/>
            <person name="Kueck U."/>
        </authorList>
    </citation>
    <scope>NUCLEOTIDE SEQUENCE [LARGE SCALE GENOMIC DNA]</scope>
    <source>
        <strain evidence="2 3">R19027</strain>
        <tissue evidence="2">Mycelium</tissue>
    </source>
</reference>
<comment type="caution">
    <text evidence="2">The sequence shown here is derived from an EMBL/GenBank/DDBJ whole genome shotgun (WGS) entry which is preliminary data.</text>
</comment>
<dbReference type="InterPro" id="IPR052158">
    <property type="entry name" value="INH-QAR"/>
</dbReference>
<sequence length="324" mass="36765">MHIYGHHSLLWTFPESQNHHQLPYCPNDQQHQQHYLPTTYTPTQTPKMRLTFLTTVLTLLHLTTASILPQLDSNLLPKFKAALSKTKGHGINLKTTTGFPAPASNTNTNSTTYSFPKTYALLLFRSFEILDAYGPIEILQFVSHFHPLRLLIFSRSGPPAPVLTSPTLPSMNPQNSSFYPTFNPTHAIPTSEEQWNDPDMRKVLESVDVLLVPGGMGVYNPDLERGGELEFLRRMRDEFGVGIGVGGERNDTKERKDKYLVTVCNGAAVAARAGVLDGRRATTNKMVWGEVTPLGEKVKWYVLFFFFFFLFLSFSFFFFFFPFK</sequence>
<keyword evidence="1" id="KW-0812">Transmembrane</keyword>
<evidence type="ECO:0000313" key="3">
    <source>
        <dbReference type="Proteomes" id="UP000433876"/>
    </source>
</evidence>
<keyword evidence="1" id="KW-1133">Transmembrane helix</keyword>
<proteinExistence type="predicted"/>
<evidence type="ECO:0000256" key="1">
    <source>
        <dbReference type="SAM" id="Phobius"/>
    </source>
</evidence>
<dbReference type="Gene3D" id="3.40.50.880">
    <property type="match status" value="1"/>
</dbReference>
<organism evidence="2 3">
    <name type="scientific">Sordaria macrospora</name>
    <dbReference type="NCBI Taxonomy" id="5147"/>
    <lineage>
        <taxon>Eukaryota</taxon>
        <taxon>Fungi</taxon>
        <taxon>Dikarya</taxon>
        <taxon>Ascomycota</taxon>
        <taxon>Pezizomycotina</taxon>
        <taxon>Sordariomycetes</taxon>
        <taxon>Sordariomycetidae</taxon>
        <taxon>Sordariales</taxon>
        <taxon>Sordariaceae</taxon>
        <taxon>Sordaria</taxon>
    </lineage>
</organism>
<dbReference type="AlphaFoldDB" id="A0A8S8ZPR8"/>
<keyword evidence="1" id="KW-0472">Membrane</keyword>
<dbReference type="VEuPathDB" id="FungiDB:SMAC_06209"/>
<dbReference type="SUPFAM" id="SSF52317">
    <property type="entry name" value="Class I glutamine amidotransferase-like"/>
    <property type="match status" value="1"/>
</dbReference>
<dbReference type="InterPro" id="IPR029062">
    <property type="entry name" value="Class_I_gatase-like"/>
</dbReference>
<accession>A0A8S8ZPR8</accession>
<dbReference type="EMBL" id="NMPR01000064">
    <property type="protein sequence ID" value="KAA8632013.1"/>
    <property type="molecule type" value="Genomic_DNA"/>
</dbReference>
<feature type="transmembrane region" description="Helical" evidence="1">
    <location>
        <begin position="300"/>
        <end position="321"/>
    </location>
</feature>